<dbReference type="Gene3D" id="2.130.10.10">
    <property type="entry name" value="YVTN repeat-like/Quinoprotein amine dehydrogenase"/>
    <property type="match status" value="1"/>
</dbReference>
<dbReference type="SUPFAM" id="SSF50978">
    <property type="entry name" value="WD40 repeat-like"/>
    <property type="match status" value="1"/>
</dbReference>
<reference evidence="6 7" key="1">
    <citation type="submission" date="2014-04" db="EMBL/GenBank/DDBJ databases">
        <authorList>
            <consortium name="DOE Joint Genome Institute"/>
            <person name="Kuo A."/>
            <person name="Ruytinx J."/>
            <person name="Rineau F."/>
            <person name="Colpaert J."/>
            <person name="Kohler A."/>
            <person name="Nagy L.G."/>
            <person name="Floudas D."/>
            <person name="Copeland A."/>
            <person name="Barry K.W."/>
            <person name="Cichocki N."/>
            <person name="Veneault-Fourrey C."/>
            <person name="LaButti K."/>
            <person name="Lindquist E.A."/>
            <person name="Lipzen A."/>
            <person name="Lundell T."/>
            <person name="Morin E."/>
            <person name="Murat C."/>
            <person name="Sun H."/>
            <person name="Tunlid A."/>
            <person name="Henrissat B."/>
            <person name="Grigoriev I.V."/>
            <person name="Hibbett D.S."/>
            <person name="Martin F."/>
            <person name="Nordberg H.P."/>
            <person name="Cantor M.N."/>
            <person name="Hua S.X."/>
        </authorList>
    </citation>
    <scope>NUCLEOTIDE SEQUENCE [LARGE SCALE GENOMIC DNA]</scope>
    <source>
        <strain evidence="6 7">UH-Slu-Lm8-n1</strain>
    </source>
</reference>
<keyword evidence="5" id="KW-1133">Transmembrane helix</keyword>
<evidence type="ECO:0000256" key="3">
    <source>
        <dbReference type="PROSITE-ProRule" id="PRU00221"/>
    </source>
</evidence>
<dbReference type="EMBL" id="KN835168">
    <property type="protein sequence ID" value="KIK45764.1"/>
    <property type="molecule type" value="Genomic_DNA"/>
</dbReference>
<dbReference type="OrthoDB" id="2684831at2759"/>
<feature type="compositionally biased region" description="Polar residues" evidence="4">
    <location>
        <begin position="196"/>
        <end position="206"/>
    </location>
</feature>
<evidence type="ECO:0000256" key="2">
    <source>
        <dbReference type="ARBA" id="ARBA00022737"/>
    </source>
</evidence>
<evidence type="ECO:0000313" key="7">
    <source>
        <dbReference type="Proteomes" id="UP000054485"/>
    </source>
</evidence>
<protein>
    <submittedName>
        <fullName evidence="6">Uncharacterized protein</fullName>
    </submittedName>
</protein>
<dbReference type="InParanoid" id="A0A0D0B7E9"/>
<dbReference type="PROSITE" id="PS50082">
    <property type="entry name" value="WD_REPEATS_2"/>
    <property type="match status" value="1"/>
</dbReference>
<feature type="transmembrane region" description="Helical" evidence="5">
    <location>
        <begin position="25"/>
        <end position="43"/>
    </location>
</feature>
<gene>
    <name evidence="6" type="ORF">CY34DRAFT_495835</name>
</gene>
<dbReference type="PROSITE" id="PS50294">
    <property type="entry name" value="WD_REPEATS_REGION"/>
    <property type="match status" value="1"/>
</dbReference>
<organism evidence="6 7">
    <name type="scientific">Suillus luteus UH-Slu-Lm8-n1</name>
    <dbReference type="NCBI Taxonomy" id="930992"/>
    <lineage>
        <taxon>Eukaryota</taxon>
        <taxon>Fungi</taxon>
        <taxon>Dikarya</taxon>
        <taxon>Basidiomycota</taxon>
        <taxon>Agaricomycotina</taxon>
        <taxon>Agaricomycetes</taxon>
        <taxon>Agaricomycetidae</taxon>
        <taxon>Boletales</taxon>
        <taxon>Suillineae</taxon>
        <taxon>Suillaceae</taxon>
        <taxon>Suillus</taxon>
    </lineage>
</organism>
<dbReference type="STRING" id="930992.A0A0D0B7E9"/>
<name>A0A0D0B7E9_9AGAM</name>
<evidence type="ECO:0000256" key="1">
    <source>
        <dbReference type="ARBA" id="ARBA00022574"/>
    </source>
</evidence>
<dbReference type="Pfam" id="PF00400">
    <property type="entry name" value="WD40"/>
    <property type="match status" value="3"/>
</dbReference>
<feature type="region of interest" description="Disordered" evidence="4">
    <location>
        <begin position="163"/>
        <end position="208"/>
    </location>
</feature>
<evidence type="ECO:0000313" key="6">
    <source>
        <dbReference type="EMBL" id="KIK45764.1"/>
    </source>
</evidence>
<dbReference type="SMART" id="SM00320">
    <property type="entry name" value="WD40"/>
    <property type="match status" value="3"/>
</dbReference>
<evidence type="ECO:0000256" key="4">
    <source>
        <dbReference type="SAM" id="MobiDB-lite"/>
    </source>
</evidence>
<feature type="compositionally biased region" description="Low complexity" evidence="4">
    <location>
        <begin position="403"/>
        <end position="439"/>
    </location>
</feature>
<dbReference type="InterPro" id="IPR019775">
    <property type="entry name" value="WD40_repeat_CS"/>
</dbReference>
<reference evidence="7" key="2">
    <citation type="submission" date="2015-01" db="EMBL/GenBank/DDBJ databases">
        <title>Evolutionary Origins and Diversification of the Mycorrhizal Mutualists.</title>
        <authorList>
            <consortium name="DOE Joint Genome Institute"/>
            <consortium name="Mycorrhizal Genomics Consortium"/>
            <person name="Kohler A."/>
            <person name="Kuo A."/>
            <person name="Nagy L.G."/>
            <person name="Floudas D."/>
            <person name="Copeland A."/>
            <person name="Barry K.W."/>
            <person name="Cichocki N."/>
            <person name="Veneault-Fourrey C."/>
            <person name="LaButti K."/>
            <person name="Lindquist E.A."/>
            <person name="Lipzen A."/>
            <person name="Lundell T."/>
            <person name="Morin E."/>
            <person name="Murat C."/>
            <person name="Riley R."/>
            <person name="Ohm R."/>
            <person name="Sun H."/>
            <person name="Tunlid A."/>
            <person name="Henrissat B."/>
            <person name="Grigoriev I.V."/>
            <person name="Hibbett D.S."/>
            <person name="Martin F."/>
        </authorList>
    </citation>
    <scope>NUCLEOTIDE SEQUENCE [LARGE SCALE GENOMIC DNA]</scope>
    <source>
        <strain evidence="7">UH-Slu-Lm8-n1</strain>
    </source>
</reference>
<dbReference type="AlphaFoldDB" id="A0A0D0B7E9"/>
<dbReference type="PANTHER" id="PTHR19848">
    <property type="entry name" value="WD40 REPEAT PROTEIN"/>
    <property type="match status" value="1"/>
</dbReference>
<keyword evidence="1 3" id="KW-0853">WD repeat</keyword>
<feature type="region of interest" description="Disordered" evidence="4">
    <location>
        <begin position="403"/>
        <end position="440"/>
    </location>
</feature>
<dbReference type="InterPro" id="IPR036322">
    <property type="entry name" value="WD40_repeat_dom_sf"/>
</dbReference>
<keyword evidence="5" id="KW-0812">Transmembrane</keyword>
<dbReference type="PANTHER" id="PTHR19848:SF8">
    <property type="entry name" value="F-BOX AND WD REPEAT DOMAIN CONTAINING 7"/>
    <property type="match status" value="1"/>
</dbReference>
<sequence>MKFNAVIIWDAKTGRRLTTLKHDDIVFSSFSLAWTLGVFSLAWTSDGKKLISGSHKLIRIFDTATWKQVAILQGHTHFVYAISVSQNNRLLASASYDTTARLWNLDTNLPVGPPLQHEQDLRSVALSSDAKVLVTTCENKNAYAWDVHAILKETGLEDLLAPIGTNSAPTGKLKQKATDKSGIQRTPRPSHDESGMQRTPRSSIDNKSFLEADATRCPGQFGGVDELPPAFFAGMEADVDSSIGAAHPHSTVITLLARLSSLFEPDPPQPLRPYIHALLARLSLLIHRSPPENDAPDELQQLPTPSRVDPRVLLARLSSFLHRSRLNTDEEVESHLTAPLSSRSDALITRLSSLFRSPPHTNEEIELAQRPSRPRVVDVAAVRDKQTLVVARGPKFMKAFRAHLQQSQSHAQAQASSSHTQPADASTSATHPAPGTAAAQPPPIPWWAHIVLFLCCTSPHAESR</sequence>
<dbReference type="PROSITE" id="PS00678">
    <property type="entry name" value="WD_REPEATS_1"/>
    <property type="match status" value="2"/>
</dbReference>
<keyword evidence="2" id="KW-0677">Repeat</keyword>
<keyword evidence="7" id="KW-1185">Reference proteome</keyword>
<keyword evidence="5" id="KW-0472">Membrane</keyword>
<proteinExistence type="predicted"/>
<feature type="repeat" description="WD" evidence="3">
    <location>
        <begin position="72"/>
        <end position="107"/>
    </location>
</feature>
<accession>A0A0D0B7E9</accession>
<dbReference type="InterPro" id="IPR015943">
    <property type="entry name" value="WD40/YVTN_repeat-like_dom_sf"/>
</dbReference>
<evidence type="ECO:0000256" key="5">
    <source>
        <dbReference type="SAM" id="Phobius"/>
    </source>
</evidence>
<dbReference type="InterPro" id="IPR001680">
    <property type="entry name" value="WD40_rpt"/>
</dbReference>
<dbReference type="Proteomes" id="UP000054485">
    <property type="component" value="Unassembled WGS sequence"/>
</dbReference>
<dbReference type="HOGENOM" id="CLU_000288_57_37_1"/>